<proteinExistence type="predicted"/>
<dbReference type="OrthoDB" id="431557at2759"/>
<accession>A0A132P0I6</accession>
<dbReference type="Proteomes" id="UP000070089">
    <property type="component" value="Unassembled WGS sequence"/>
</dbReference>
<comment type="subunit">
    <text evidence="7">The 26S proteasome consists of a 20S proteasome core and two 19S regulatory subunits. The 20S proteasome core is composed of 28 subunits that are arranged in four stacked rings, resulting in a barrel-shaped structure. The two end rings are each formed by seven alpha subunits, and the two central rings are each formed by seven beta subunits. The catalytic chamber with the active sites is on the inside of the barrel.</text>
</comment>
<comment type="function">
    <text evidence="1">The proteasome is a multicatalytic proteinase complex which is characterized by its ability to cleave peptides with Arg, Phe, Tyr, Leu, and Glu adjacent to the leaving group at neutral or slightly basic pH. The proteasome has an ATP-dependent proteolytic activity.</text>
</comment>
<dbReference type="GO" id="GO:0005634">
    <property type="term" value="C:nucleus"/>
    <property type="evidence" value="ECO:0007669"/>
    <property type="project" value="UniProtKB-SubCell"/>
</dbReference>
<evidence type="ECO:0000256" key="1">
    <source>
        <dbReference type="ARBA" id="ARBA00002000"/>
    </source>
</evidence>
<dbReference type="AlphaFoldDB" id="A0A132P0I6"/>
<keyword evidence="5 9" id="KW-0647">Proteasome</keyword>
<evidence type="ECO:0000313" key="9">
    <source>
        <dbReference type="EMBL" id="KWX15850.1"/>
    </source>
</evidence>
<dbReference type="SMART" id="SM00948">
    <property type="entry name" value="Proteasome_A_N"/>
    <property type="match status" value="1"/>
</dbReference>
<evidence type="ECO:0000256" key="6">
    <source>
        <dbReference type="ARBA" id="ARBA00023242"/>
    </source>
</evidence>
<evidence type="ECO:0000313" key="10">
    <source>
        <dbReference type="Proteomes" id="UP000070089"/>
    </source>
</evidence>
<dbReference type="EMBL" id="JXTI01000002">
    <property type="protein sequence ID" value="KWX15850.1"/>
    <property type="molecule type" value="Genomic_DNA"/>
</dbReference>
<name>A0A132P0I6_GIAIN</name>
<evidence type="ECO:0000259" key="8">
    <source>
        <dbReference type="SMART" id="SM00948"/>
    </source>
</evidence>
<keyword evidence="6" id="KW-0539">Nucleus</keyword>
<dbReference type="Gene3D" id="3.60.20.10">
    <property type="entry name" value="Glutamine Phosphoribosylpyrophosphate, subunit 1, domain 1"/>
    <property type="match status" value="1"/>
</dbReference>
<dbReference type="GO" id="GO:0005737">
    <property type="term" value="C:cytoplasm"/>
    <property type="evidence" value="ECO:0007669"/>
    <property type="project" value="UniProtKB-SubCell"/>
</dbReference>
<dbReference type="Pfam" id="PF00227">
    <property type="entry name" value="Proteasome"/>
    <property type="match status" value="1"/>
</dbReference>
<dbReference type="PANTHER" id="PTHR11599">
    <property type="entry name" value="PROTEASOME SUBUNIT ALPHA/BETA"/>
    <property type="match status" value="1"/>
</dbReference>
<comment type="caution">
    <text evidence="9">The sequence shown here is derived from an EMBL/GenBank/DDBJ whole genome shotgun (WGS) entry which is preliminary data.</text>
</comment>
<keyword evidence="4" id="KW-0963">Cytoplasm</keyword>
<dbReference type="InterPro" id="IPR029055">
    <property type="entry name" value="Ntn_hydrolases_N"/>
</dbReference>
<evidence type="ECO:0000256" key="3">
    <source>
        <dbReference type="ARBA" id="ARBA00004496"/>
    </source>
</evidence>
<dbReference type="InterPro" id="IPR001353">
    <property type="entry name" value="Proteasome_sua/b"/>
</dbReference>
<sequence>MSTTDGFDQALTVFNPEGKLFQVEYAFRAVKTSGLSHVAIRCLDGVVLVSQLQSADRLVDTANNTFIHEINELSACMICGRIADGRRVIDRVRSEAVDFFRTWNYQPTADILCTRLADINQVYTQEAWQRPFGNIAVFAGWDPEQDRSLLFKTDPAGTNTGHFAIAAGIKEVELTDALTAHIKGFPDGVCESTQKGLDCALKIFQNVISTGLTGDDVEVAIYTKTGLRRMTPIEVDKHLGELAVQTE</sequence>
<reference evidence="9 10" key="1">
    <citation type="journal article" date="2015" name="Mol. Biochem. Parasitol.">
        <title>Identification of polymorphic genes for use in assemblage B genotyping assays through comparative genomics of multiple assemblage B Giardia duodenalis isolates.</title>
        <authorList>
            <person name="Wielinga C."/>
            <person name="Thompson R.C."/>
            <person name="Monis P."/>
            <person name="Ryan U."/>
        </authorList>
    </citation>
    <scope>NUCLEOTIDE SEQUENCE [LARGE SCALE GENOMIC DNA]</scope>
    <source>
        <strain evidence="9 10">BAH15c1</strain>
    </source>
</reference>
<organism evidence="9 10">
    <name type="scientific">Giardia duodenalis assemblage B</name>
    <dbReference type="NCBI Taxonomy" id="1394984"/>
    <lineage>
        <taxon>Eukaryota</taxon>
        <taxon>Metamonada</taxon>
        <taxon>Diplomonadida</taxon>
        <taxon>Hexamitidae</taxon>
        <taxon>Giardiinae</taxon>
        <taxon>Giardia</taxon>
    </lineage>
</organism>
<feature type="domain" description="Proteasome alpha-type subunits" evidence="8">
    <location>
        <begin position="7"/>
        <end position="29"/>
    </location>
</feature>
<dbReference type="InterPro" id="IPR050115">
    <property type="entry name" value="Proteasome_alpha"/>
</dbReference>
<evidence type="ECO:0000256" key="7">
    <source>
        <dbReference type="ARBA" id="ARBA00026071"/>
    </source>
</evidence>
<dbReference type="GO" id="GO:0006511">
    <property type="term" value="P:ubiquitin-dependent protein catabolic process"/>
    <property type="evidence" value="ECO:0007669"/>
    <property type="project" value="InterPro"/>
</dbReference>
<dbReference type="SUPFAM" id="SSF56235">
    <property type="entry name" value="N-terminal nucleophile aminohydrolases (Ntn hydrolases)"/>
    <property type="match status" value="1"/>
</dbReference>
<evidence type="ECO:0000256" key="4">
    <source>
        <dbReference type="ARBA" id="ARBA00022490"/>
    </source>
</evidence>
<protein>
    <submittedName>
        <fullName evidence="9">20S proteasome alpha subunit 1</fullName>
    </submittedName>
</protein>
<dbReference type="InterPro" id="IPR000426">
    <property type="entry name" value="Proteasome_asu_N"/>
</dbReference>
<dbReference type="FunFam" id="3.60.20.10:FF:000055">
    <property type="entry name" value="Proteasome subunit alpha type"/>
    <property type="match status" value="1"/>
</dbReference>
<evidence type="ECO:0000256" key="2">
    <source>
        <dbReference type="ARBA" id="ARBA00004123"/>
    </source>
</evidence>
<dbReference type="Pfam" id="PF10584">
    <property type="entry name" value="Proteasome_A_N"/>
    <property type="match status" value="1"/>
</dbReference>
<dbReference type="GO" id="GO:0019773">
    <property type="term" value="C:proteasome core complex, alpha-subunit complex"/>
    <property type="evidence" value="ECO:0007669"/>
    <property type="project" value="InterPro"/>
</dbReference>
<dbReference type="VEuPathDB" id="GiardiaDB:QR46_0168"/>
<gene>
    <name evidence="9" type="ORF">QR46_0168</name>
</gene>
<evidence type="ECO:0000256" key="5">
    <source>
        <dbReference type="ARBA" id="ARBA00022942"/>
    </source>
</evidence>
<comment type="subcellular location">
    <subcellularLocation>
        <location evidence="3">Cytoplasm</location>
    </subcellularLocation>
    <subcellularLocation>
        <location evidence="2">Nucleus</location>
    </subcellularLocation>
</comment>